<dbReference type="GO" id="GO:0045943">
    <property type="term" value="P:positive regulation of transcription by RNA polymerase I"/>
    <property type="evidence" value="ECO:0007669"/>
    <property type="project" value="TreeGrafter"/>
</dbReference>
<keyword evidence="1" id="KW-0698">rRNA processing</keyword>
<dbReference type="EMBL" id="VDLU01000004">
    <property type="protein sequence ID" value="TNJ26880.1"/>
    <property type="molecule type" value="Genomic_DNA"/>
</dbReference>
<feature type="compositionally biased region" description="Basic and acidic residues" evidence="2">
    <location>
        <begin position="1470"/>
        <end position="1486"/>
    </location>
</feature>
<dbReference type="InterPro" id="IPR040191">
    <property type="entry name" value="UTP10"/>
</dbReference>
<keyword evidence="1" id="KW-0690">Ribosome biogenesis</keyword>
<accession>A0A4Z1SMR8</accession>
<dbReference type="VEuPathDB" id="GiardiaDB:GMRT_10540"/>
<dbReference type="Proteomes" id="UP000315496">
    <property type="component" value="Chromosome 4"/>
</dbReference>
<evidence type="ECO:0000313" key="4">
    <source>
        <dbReference type="Proteomes" id="UP000315496"/>
    </source>
</evidence>
<dbReference type="GO" id="GO:0032040">
    <property type="term" value="C:small-subunit processome"/>
    <property type="evidence" value="ECO:0007669"/>
    <property type="project" value="TreeGrafter"/>
</dbReference>
<reference evidence="3 4" key="1">
    <citation type="submission" date="2019-05" db="EMBL/GenBank/DDBJ databases">
        <title>The compact genome of Giardia muris reveals important steps in the evolution of intestinal protozoan parasites.</title>
        <authorList>
            <person name="Xu F."/>
            <person name="Jimenez-Gonzalez A."/>
            <person name="Einarsson E."/>
            <person name="Astvaldsson A."/>
            <person name="Peirasmaki D."/>
            <person name="Eckmann L."/>
            <person name="Andersson J.O."/>
            <person name="Svard S.G."/>
            <person name="Jerlstrom-Hultqvist J."/>
        </authorList>
    </citation>
    <scope>NUCLEOTIDE SEQUENCE [LARGE SCALE GENOMIC DNA]</scope>
    <source>
        <strain evidence="3 4">Roberts-Thomson</strain>
    </source>
</reference>
<feature type="region of interest" description="Disordered" evidence="2">
    <location>
        <begin position="1470"/>
        <end position="1490"/>
    </location>
</feature>
<comment type="subcellular location">
    <subcellularLocation>
        <location evidence="1">Nucleus</location>
        <location evidence="1">Nucleolus</location>
    </subcellularLocation>
</comment>
<comment type="similarity">
    <text evidence="1">Belongs to the HEATR1/UTP10 family.</text>
</comment>
<gene>
    <name evidence="3" type="ORF">GMRT_10540</name>
</gene>
<name>A0A4Z1SMR8_GIAMU</name>
<keyword evidence="1" id="KW-0539">Nucleus</keyword>
<evidence type="ECO:0000256" key="1">
    <source>
        <dbReference type="RuleBase" id="RU367065"/>
    </source>
</evidence>
<dbReference type="OrthoDB" id="31183at2759"/>
<evidence type="ECO:0000313" key="3">
    <source>
        <dbReference type="EMBL" id="TNJ26880.1"/>
    </source>
</evidence>
<dbReference type="InterPro" id="IPR016024">
    <property type="entry name" value="ARM-type_fold"/>
</dbReference>
<keyword evidence="1" id="KW-0687">Ribonucleoprotein</keyword>
<dbReference type="SUPFAM" id="SSF48371">
    <property type="entry name" value="ARM repeat"/>
    <property type="match status" value="1"/>
</dbReference>
<organism evidence="3 4">
    <name type="scientific">Giardia muris</name>
    <dbReference type="NCBI Taxonomy" id="5742"/>
    <lineage>
        <taxon>Eukaryota</taxon>
        <taxon>Metamonada</taxon>
        <taxon>Diplomonadida</taxon>
        <taxon>Hexamitidae</taxon>
        <taxon>Giardiinae</taxon>
        <taxon>Giardia</taxon>
    </lineage>
</organism>
<dbReference type="GO" id="GO:0034455">
    <property type="term" value="C:t-UTP complex"/>
    <property type="evidence" value="ECO:0007669"/>
    <property type="project" value="TreeGrafter"/>
</dbReference>
<comment type="caution">
    <text evidence="3">The sequence shown here is derived from an EMBL/GenBank/DDBJ whole genome shotgun (WGS) entry which is preliminary data.</text>
</comment>
<proteinExistence type="inferred from homology"/>
<evidence type="ECO:0000256" key="2">
    <source>
        <dbReference type="SAM" id="MobiDB-lite"/>
    </source>
</evidence>
<dbReference type="GO" id="GO:0030686">
    <property type="term" value="C:90S preribosome"/>
    <property type="evidence" value="ECO:0007669"/>
    <property type="project" value="TreeGrafter"/>
</dbReference>
<sequence length="2261" mass="247310">MSSSLSAQLQRLSTETIATTASGARRHFPSLLFGPQARQIPLETIYEIGLSGYLELLGHRPALAPFQDTIFHHDALMYDRETRTRELNDQVDATIVSFLEHAVDLLHMPAAHKALEFLLRRFRADLYLSEELVLLFLPYHETVVFSHLINSLVMARNAPLPDSHILSRLGTKGWPGPRTLLLRPLTSNGCVVLGKIIQRLKALEKANITGFLMYHRFCCVLLLDMVSRHDPAGCPSLYLHISELLVWGAAKNRHSEARDAVAALLLMAPPRLFEYFVGTPHRGEFLRAILRAPLGRDFTRTIRYLIALSRLAKKASIPSIFGPAETLQYLCSVKPEIDLALALREIASEASRKETEATYREYLAAFATSFSEGIFGFSTEKLPDTLTTKQREEMLGAFARGLDRLGDILHTLQRGGKAEQHAEAVVRVVVEGVARFLYENPSYCNSTEGALGRLMNLCVDVDVVQFSSGLSAFLDSVHATSETKGDLATRLIKAMLGNDENMLLAPIVQETGLSCVLALESPHLEVRRLGYEYMEHVITNAQAPMYTLLPVLIDQLLREPAYQLLTQLQGLLLAFTKAIPTGSSLIDTGLPETSVQLIVPVFLRFYCHSITAHLETEVPADFLFRIAGFLKRVKGATDTDKLLLLEQRLLQQNHIASTPMELVFPFLSRQDMLAALLDISLSRIHSPYTQLFSRSYSCLFESEVDASAQMLAVLCSLAASTSPYAELILATAVSGIRSLPLKVINVLAGANGTPAFLETLGEAFLREQSVSEWASSLLSCKFDPHLIDCILCAAFESKAYLASATTALKLELKDMASGASRTPSKRDSMLLAADNSVDVDLYLVLACAALQEARSVPILTAAHSRIGQLLSVASGAADIPLITVLQSVHTALETKLADGQLGPVLLGTITDVLMVISGSTRSSHAYLAEFIGLELFAWVDQCVTDGLTQETVDEIMERLGAVLTFLGGEKAGMPALIVKLSRAVGLCLTRLVACCPPELIQPRGRESGDADTELFNQVLQTVPRRGEEATETHQLLAEGLHTLVDQAYTLFGQLSDELTETSIDIDSLRAQTYAYLTVLGTVPEFTSWAHAIDNYAFFLVDAAEAPATLRETCQAVTSDEVIGADISHLAREYVTRAALSVSYLDNNVTACPQTFLEMLSIRTRFVDRPSALLGAIVNLISPEDTDSRIHHLAVKLLLRFLPKQATGETVSDYNEAGVYGDLADSHGENDSDTTDAPRDELTDIVPFEEDARRISFLCVRYPALFVCALSVSPDVFETTFVEGTIQQIWRLLNGDDTTSVTYPDHLIRILGSILQYASLIHGMRPAFWRIEFTLVRTAIQLLEHGALHNTDFHRLCQAVWEGFPPVLQGFHPLLFAYGILLLLPENMQKTEAIIQHLLLPAPCVAQLSMANILSHPTLWAFLQDNVTADMMAVLEEACASSSSLASSVHLAQSLGLSKLLDMSELSLTVREREDMTSDPRDERNESIAEEENEGEVAYALSASLLVSFFIFIEQTSVQTKAATQHLLDAYATLLTTHDFRIACVMTPDIGCAAREALLGVLQLAIYDEVRSKEIVVRLASQVDPDVIASACQAVYQEVETNRVSLQAVETLFSLLQTQLEDIVRAGRVGLFNGSVIFSELAGAFEGAFGSKTNLIGLPQAVLNVFVTLSKTFPSALLPDRALDLLVIAMDAGMFGRLETNNGEFSILTPAVIQLVEACDGALLQHLTNICEPLLLHLERILTNSAFIARNSGLDVESLLTDDTLSVLDLLLSLLRYHGRFMSPFLDRTILACGMFCFSGPSRGLISTTLQADGSPMRATSIFEALLPGKPNDAGMRTITVAEIAETCLEELQRVVPPRLLCGIIGKVIDRFLLLLSTHKCIRLEPLLHAFARVVVPKIQSEAGMVTQFGSLINLALRVADFRTHGCYETIFEDFERLESCVFLLLAEASRGNAKKMFATVVTTFWTWCTGQDDAELPGQSATGPLSAFQNTFPAEYRELDLLAGEHPVCLPRLVSYAHLLSVLAGFDETSLLEVVKKNLYSTIAMYVRMSAVDTLLTSTARGPDGQRLTELVDAPLGCCTTCLVTTPLPRPEFFALALAGRYFLLFLYACGQVDGIMRTDAFLAGSSFIASIVCSEPLAQLPPLALQATIALESMIKGSSGSTAGIRLWRYTHDTCVKIYGHSAGAQRLRALELLAAVFRAGGQEALALLPDTTGIIGEALESPSPAFEASAKLLIQAVEAASGTRYDELAGQTRAQSKSR</sequence>
<protein>
    <recommendedName>
        <fullName evidence="1">HEAT repeat-containing protein 1</fullName>
    </recommendedName>
</protein>
<comment type="function">
    <text evidence="1">Involved in nucleolar processing of pre-18S ribosomal RNA.</text>
</comment>
<dbReference type="GO" id="GO:0030515">
    <property type="term" value="F:snoRNA binding"/>
    <property type="evidence" value="ECO:0007669"/>
    <property type="project" value="TreeGrafter"/>
</dbReference>
<dbReference type="PANTHER" id="PTHR13457">
    <property type="entry name" value="BAP28"/>
    <property type="match status" value="1"/>
</dbReference>
<dbReference type="GO" id="GO:0000462">
    <property type="term" value="P:maturation of SSU-rRNA from tricistronic rRNA transcript (SSU-rRNA, 5.8S rRNA, LSU-rRNA)"/>
    <property type="evidence" value="ECO:0007669"/>
    <property type="project" value="TreeGrafter"/>
</dbReference>
<keyword evidence="4" id="KW-1185">Reference proteome</keyword>
<dbReference type="PANTHER" id="PTHR13457:SF1">
    <property type="entry name" value="HEAT REPEAT-CONTAINING PROTEIN 1"/>
    <property type="match status" value="1"/>
</dbReference>